<accession>A0A834SW87</accession>
<dbReference type="Proteomes" id="UP000634136">
    <property type="component" value="Unassembled WGS sequence"/>
</dbReference>
<name>A0A834SW87_9FABA</name>
<feature type="compositionally biased region" description="Basic residues" evidence="1">
    <location>
        <begin position="41"/>
        <end position="50"/>
    </location>
</feature>
<comment type="caution">
    <text evidence="2">The sequence shown here is derived from an EMBL/GenBank/DDBJ whole genome shotgun (WGS) entry which is preliminary data.</text>
</comment>
<keyword evidence="3" id="KW-1185">Reference proteome</keyword>
<protein>
    <submittedName>
        <fullName evidence="2">Uncharacterized protein</fullName>
    </submittedName>
</protein>
<dbReference type="EMBL" id="JAAIUW010000010">
    <property type="protein sequence ID" value="KAF7811628.1"/>
    <property type="molecule type" value="Genomic_DNA"/>
</dbReference>
<dbReference type="AlphaFoldDB" id="A0A834SW87"/>
<gene>
    <name evidence="2" type="ORF">G2W53_032604</name>
</gene>
<organism evidence="2 3">
    <name type="scientific">Senna tora</name>
    <dbReference type="NCBI Taxonomy" id="362788"/>
    <lineage>
        <taxon>Eukaryota</taxon>
        <taxon>Viridiplantae</taxon>
        <taxon>Streptophyta</taxon>
        <taxon>Embryophyta</taxon>
        <taxon>Tracheophyta</taxon>
        <taxon>Spermatophyta</taxon>
        <taxon>Magnoliopsida</taxon>
        <taxon>eudicotyledons</taxon>
        <taxon>Gunneridae</taxon>
        <taxon>Pentapetalae</taxon>
        <taxon>rosids</taxon>
        <taxon>fabids</taxon>
        <taxon>Fabales</taxon>
        <taxon>Fabaceae</taxon>
        <taxon>Caesalpinioideae</taxon>
        <taxon>Cassia clade</taxon>
        <taxon>Senna</taxon>
    </lineage>
</organism>
<evidence type="ECO:0000313" key="3">
    <source>
        <dbReference type="Proteomes" id="UP000634136"/>
    </source>
</evidence>
<proteinExistence type="predicted"/>
<evidence type="ECO:0000313" key="2">
    <source>
        <dbReference type="EMBL" id="KAF7811628.1"/>
    </source>
</evidence>
<evidence type="ECO:0000256" key="1">
    <source>
        <dbReference type="SAM" id="MobiDB-lite"/>
    </source>
</evidence>
<reference evidence="2" key="1">
    <citation type="submission" date="2020-09" db="EMBL/GenBank/DDBJ databases">
        <title>Genome-Enabled Discovery of Anthraquinone Biosynthesis in Senna tora.</title>
        <authorList>
            <person name="Kang S.-H."/>
            <person name="Pandey R.P."/>
            <person name="Lee C.-M."/>
            <person name="Sim J.-S."/>
            <person name="Jeong J.-T."/>
            <person name="Choi B.-S."/>
            <person name="Jung M."/>
            <person name="Ginzburg D."/>
            <person name="Zhao K."/>
            <person name="Won S.Y."/>
            <person name="Oh T.-J."/>
            <person name="Yu Y."/>
            <person name="Kim N.-H."/>
            <person name="Lee O.R."/>
            <person name="Lee T.-H."/>
            <person name="Bashyal P."/>
            <person name="Kim T.-S."/>
            <person name="Lee W.-H."/>
            <person name="Kawkins C."/>
            <person name="Kim C.-K."/>
            <person name="Kim J.S."/>
            <person name="Ahn B.O."/>
            <person name="Rhee S.Y."/>
            <person name="Sohng J.K."/>
        </authorList>
    </citation>
    <scope>NUCLEOTIDE SEQUENCE</scope>
    <source>
        <tissue evidence="2">Leaf</tissue>
    </source>
</reference>
<feature type="region of interest" description="Disordered" evidence="1">
    <location>
        <begin position="41"/>
        <end position="62"/>
    </location>
</feature>
<sequence length="68" mass="7746">MVVLSSLTLPSPHFTNFPFSPLYSLSPSPFLTLHARLERSPRRRRGRLKSQRLTSPSKTKHPAVVFCL</sequence>